<evidence type="ECO:0000259" key="2">
    <source>
        <dbReference type="PROSITE" id="PS50206"/>
    </source>
</evidence>
<dbReference type="InterPro" id="IPR051126">
    <property type="entry name" value="Thiosulfate_sulfurtransferase"/>
</dbReference>
<feature type="domain" description="Rhodanese" evidence="2">
    <location>
        <begin position="159"/>
        <end position="268"/>
    </location>
</feature>
<feature type="domain" description="Rhodanese" evidence="2">
    <location>
        <begin position="17"/>
        <end position="121"/>
    </location>
</feature>
<dbReference type="InterPro" id="IPR036873">
    <property type="entry name" value="Rhodanese-like_dom_sf"/>
</dbReference>
<dbReference type="InterPro" id="IPR001763">
    <property type="entry name" value="Rhodanese-like_dom"/>
</dbReference>
<dbReference type="SMART" id="SM00450">
    <property type="entry name" value="RHOD"/>
    <property type="match status" value="3"/>
</dbReference>
<dbReference type="AlphaFoldDB" id="A0A1U9NRA5"/>
<evidence type="ECO:0000256" key="1">
    <source>
        <dbReference type="ARBA" id="ARBA00022737"/>
    </source>
</evidence>
<dbReference type="EC" id="2.8.1.1" evidence="3"/>
<keyword evidence="4" id="KW-1185">Reference proteome</keyword>
<sequence>MSNQGQVTTAELSKKLGKPHVKIVDTRPVEAYNGWRLRGEQRGGHIQTAKSLPAKWTSYIDLPDIVRSKGIEPDDEVILYGYDAQDCERPAKCFNRAGFGNISVYNGFLNEWSADDSLPMSRLERYKNLVSAQWLKDLITNTAAEYDNDNFVICHAHYRNPDAYTSGHIPSAIPLDTNWLESSETWNRRSPQELQQTLQNLGITHETTVILYGRFSFPKNSDSFPGSSAGQLAAMRCAAIMMYAGVRNIRILNGGLQAWLDEEFDLSTEEIKPKPVSSFGRDIPANPNVFIDTPQAKQVLRAEDQNLVSVRSWPEFIGKVSGYNYIEKTGRIPGAVFGNCGSDAYHMENYRNLDHTTREYHEIEQLWKQAGITPDKLNAFYCGTGWRGSEAFMNAWLMDWPRICVYDGGWFEWSSDPANPIEIGEPATSMAS</sequence>
<dbReference type="SUPFAM" id="SSF52821">
    <property type="entry name" value="Rhodanese/Cell cycle control phosphatase"/>
    <property type="match status" value="3"/>
</dbReference>
<dbReference type="Gene3D" id="3.40.250.10">
    <property type="entry name" value="Rhodanese-like domain"/>
    <property type="match status" value="3"/>
</dbReference>
<dbReference type="KEGG" id="alus:STSP2_03354"/>
<accession>A0A1U9NRA5</accession>
<organism evidence="3 4">
    <name type="scientific">Anaerohalosphaera lusitana</name>
    <dbReference type="NCBI Taxonomy" id="1936003"/>
    <lineage>
        <taxon>Bacteria</taxon>
        <taxon>Pseudomonadati</taxon>
        <taxon>Planctomycetota</taxon>
        <taxon>Phycisphaerae</taxon>
        <taxon>Sedimentisphaerales</taxon>
        <taxon>Anaerohalosphaeraceae</taxon>
        <taxon>Anaerohalosphaera</taxon>
    </lineage>
</organism>
<protein>
    <submittedName>
        <fullName evidence="3">Thiosulfate sulfurtransferase YnjE</fullName>
        <ecNumber evidence="3">2.8.1.1</ecNumber>
    </submittedName>
</protein>
<dbReference type="Pfam" id="PF00581">
    <property type="entry name" value="Rhodanese"/>
    <property type="match status" value="3"/>
</dbReference>
<dbReference type="OrthoDB" id="9770030at2"/>
<evidence type="ECO:0000313" key="3">
    <source>
        <dbReference type="EMBL" id="AQT70150.1"/>
    </source>
</evidence>
<keyword evidence="1" id="KW-0677">Repeat</keyword>
<dbReference type="PANTHER" id="PTHR43855:SF1">
    <property type="entry name" value="THIOSULFATE SULFURTRANSFERASE"/>
    <property type="match status" value="1"/>
</dbReference>
<reference evidence="4" key="1">
    <citation type="submission" date="2017-02" db="EMBL/GenBank/DDBJ databases">
        <title>Comparative genomics and description of representatives of a novel lineage of planctomycetes thriving in anoxic sediments.</title>
        <authorList>
            <person name="Spring S."/>
            <person name="Bunk B."/>
            <person name="Sproer C."/>
        </authorList>
    </citation>
    <scope>NUCLEOTIDE SEQUENCE [LARGE SCALE GENOMIC DNA]</scope>
    <source>
        <strain evidence="4">ST-NAGAB-D1</strain>
    </source>
</reference>
<keyword evidence="3" id="KW-0808">Transferase</keyword>
<dbReference type="Proteomes" id="UP000189674">
    <property type="component" value="Chromosome"/>
</dbReference>
<evidence type="ECO:0000313" key="4">
    <source>
        <dbReference type="Proteomes" id="UP000189674"/>
    </source>
</evidence>
<dbReference type="PANTHER" id="PTHR43855">
    <property type="entry name" value="THIOSULFATE SULFURTRANSFERASE"/>
    <property type="match status" value="1"/>
</dbReference>
<dbReference type="RefSeq" id="WP_146663760.1">
    <property type="nucleotide sequence ID" value="NZ_CP019791.1"/>
</dbReference>
<proteinExistence type="predicted"/>
<feature type="domain" description="Rhodanese" evidence="2">
    <location>
        <begin position="301"/>
        <end position="422"/>
    </location>
</feature>
<name>A0A1U9NRA5_9BACT</name>
<gene>
    <name evidence="3" type="primary">ynjE</name>
    <name evidence="3" type="ORF">STSP2_03354</name>
</gene>
<dbReference type="CDD" id="cd01448">
    <property type="entry name" value="TST_Repeat_1"/>
    <property type="match status" value="1"/>
</dbReference>
<dbReference type="EMBL" id="CP019791">
    <property type="protein sequence ID" value="AQT70150.1"/>
    <property type="molecule type" value="Genomic_DNA"/>
</dbReference>
<dbReference type="PROSITE" id="PS50206">
    <property type="entry name" value="RHODANESE_3"/>
    <property type="match status" value="3"/>
</dbReference>
<dbReference type="GO" id="GO:0004792">
    <property type="term" value="F:thiosulfate-cyanide sulfurtransferase activity"/>
    <property type="evidence" value="ECO:0007669"/>
    <property type="project" value="UniProtKB-EC"/>
</dbReference>
<dbReference type="STRING" id="1936003.STSP2_03354"/>